<evidence type="ECO:0000313" key="5">
    <source>
        <dbReference type="Proteomes" id="UP000741013"/>
    </source>
</evidence>
<keyword evidence="1" id="KW-0547">Nucleotide-binding</keyword>
<dbReference type="InterPro" id="IPR000792">
    <property type="entry name" value="Tscrpt_reg_LuxR_C"/>
</dbReference>
<dbReference type="InterPro" id="IPR036388">
    <property type="entry name" value="WH-like_DNA-bd_sf"/>
</dbReference>
<dbReference type="Gene3D" id="1.25.40.10">
    <property type="entry name" value="Tetratricopeptide repeat domain"/>
    <property type="match status" value="1"/>
</dbReference>
<evidence type="ECO:0000256" key="2">
    <source>
        <dbReference type="ARBA" id="ARBA00022840"/>
    </source>
</evidence>
<organism evidence="4 5">
    <name type="scientific">Amycolatopsis magusensis</name>
    <dbReference type="NCBI Taxonomy" id="882444"/>
    <lineage>
        <taxon>Bacteria</taxon>
        <taxon>Bacillati</taxon>
        <taxon>Actinomycetota</taxon>
        <taxon>Actinomycetes</taxon>
        <taxon>Pseudonocardiales</taxon>
        <taxon>Pseudonocardiaceae</taxon>
        <taxon>Amycolatopsis</taxon>
    </lineage>
</organism>
<dbReference type="InterPro" id="IPR027417">
    <property type="entry name" value="P-loop_NTPase"/>
</dbReference>
<dbReference type="PROSITE" id="PS00622">
    <property type="entry name" value="HTH_LUXR_1"/>
    <property type="match status" value="1"/>
</dbReference>
<dbReference type="Gene3D" id="1.10.10.10">
    <property type="entry name" value="Winged helix-like DNA-binding domain superfamily/Winged helix DNA-binding domain"/>
    <property type="match status" value="1"/>
</dbReference>
<reference evidence="4 5" key="1">
    <citation type="submission" date="2021-03" db="EMBL/GenBank/DDBJ databases">
        <title>Sequencing the genomes of 1000 actinobacteria strains.</title>
        <authorList>
            <person name="Klenk H.-P."/>
        </authorList>
    </citation>
    <scope>NUCLEOTIDE SEQUENCE [LARGE SCALE GENOMIC DNA]</scope>
    <source>
        <strain evidence="4 5">DSM 45510</strain>
    </source>
</reference>
<gene>
    <name evidence="4" type="ORF">JOM49_005703</name>
</gene>
<proteinExistence type="predicted"/>
<keyword evidence="5" id="KW-1185">Reference proteome</keyword>
<dbReference type="CDD" id="cd06170">
    <property type="entry name" value="LuxR_C_like"/>
    <property type="match status" value="1"/>
</dbReference>
<dbReference type="SMART" id="SM00421">
    <property type="entry name" value="HTH_LUXR"/>
    <property type="match status" value="1"/>
</dbReference>
<dbReference type="GO" id="GO:0003677">
    <property type="term" value="F:DNA binding"/>
    <property type="evidence" value="ECO:0007669"/>
    <property type="project" value="UniProtKB-KW"/>
</dbReference>
<dbReference type="RefSeq" id="WP_209667230.1">
    <property type="nucleotide sequence ID" value="NZ_JAGGMS010000001.1"/>
</dbReference>
<comment type="caution">
    <text evidence="4">The sequence shown here is derived from an EMBL/GenBank/DDBJ whole genome shotgun (WGS) entry which is preliminary data.</text>
</comment>
<dbReference type="PANTHER" id="PTHR16305:SF35">
    <property type="entry name" value="TRANSCRIPTIONAL ACTIVATOR DOMAIN"/>
    <property type="match status" value="1"/>
</dbReference>
<evidence type="ECO:0000259" key="3">
    <source>
        <dbReference type="PROSITE" id="PS50043"/>
    </source>
</evidence>
<evidence type="ECO:0000313" key="4">
    <source>
        <dbReference type="EMBL" id="MBP2184177.1"/>
    </source>
</evidence>
<dbReference type="PRINTS" id="PR00038">
    <property type="entry name" value="HTHLUXR"/>
</dbReference>
<dbReference type="InterPro" id="IPR016032">
    <property type="entry name" value="Sig_transdc_resp-reg_C-effctor"/>
</dbReference>
<dbReference type="InterPro" id="IPR011990">
    <property type="entry name" value="TPR-like_helical_dom_sf"/>
</dbReference>
<sequence>MAEQFGKAWHDRDREWSALTAALTALSGGAGGVVLVEGEPGAGRSRLLAEAVAAAGEHGVVACSARADELTQWTPLAPLADALGATVWALARPDDTPMRLSARLLGEIEDRARRAPQLIVLDDVQWADPMMLAALQSFAGHLRDSPVTWLLARRDGTEQGPNGAAAARLFDRLAEAGAVRLRLGPLSGEAAAALAGEVLDAPPGDDLAALIAEAGGNPALLVALAEGWREEDAVRVRDGQARAVTERLPARLIEAVRDRLSGFSADTVGVLEVAAVLGRTFHAADVAELLGRTAAGIASAVREVVCSGVLTGGAAVAEGGELSFRCTLFQRAIGETIPASVRTALHRQAGLLLLGRGLDARESAVDHLLSGALPGDTQAVRALATAAGRVVDTEPAAAALIAEKALALTSAGDAEVPGLAVTRAAALLRIGRFDEATELISATLVQSPPPEAVARLRTIAASIQVLTGRGTQAATELDADGDAETRAVRLAALSGTEAGVTLAETSADQAGAVGAVARQLLADREWSGGRVAESLRLSRSAAACPVPELAGVPLPHPALVLADRLAQLGEFEQAKTVLADIAARVGQAGHVPLDAAVRVTRARIALWAGRLEDAVDAARGADGVAGAQAVLGEVALRRGELGEADEHIRRYRELTGHDAVTRTWLELQLASARLDPADVLVLLGTERPGPPLLLHPAAAGWLVRTALAAGDTGLAGSVVAEAADLAVRNPGCAPLAAAAAHAAGLFRGKAGKLREAVAAHGHGWARASAAEDLAGLLADENKPAAEVVRELDTALETYQSAGAVHDVARVRSKLRAAGVRRRHWTYAERPVSGWGSLTDTERDVAELVAQGLTNRQVAARMFVSPHTVHAHLGRIFRKLGVNSRVELTGLRFQVA</sequence>
<dbReference type="EMBL" id="JAGGMS010000001">
    <property type="protein sequence ID" value="MBP2184177.1"/>
    <property type="molecule type" value="Genomic_DNA"/>
</dbReference>
<dbReference type="Proteomes" id="UP000741013">
    <property type="component" value="Unassembled WGS sequence"/>
</dbReference>
<protein>
    <submittedName>
        <fullName evidence="4">DNA-binding CsgD family transcriptional regulator</fullName>
    </submittedName>
</protein>
<dbReference type="SUPFAM" id="SSF52540">
    <property type="entry name" value="P-loop containing nucleoside triphosphate hydrolases"/>
    <property type="match status" value="1"/>
</dbReference>
<dbReference type="PANTHER" id="PTHR16305">
    <property type="entry name" value="TESTICULAR SOLUBLE ADENYLYL CYCLASE"/>
    <property type="match status" value="1"/>
</dbReference>
<keyword evidence="2" id="KW-0067">ATP-binding</keyword>
<dbReference type="SUPFAM" id="SSF46894">
    <property type="entry name" value="C-terminal effector domain of the bipartite response regulators"/>
    <property type="match status" value="1"/>
</dbReference>
<feature type="domain" description="HTH luxR-type" evidence="3">
    <location>
        <begin position="830"/>
        <end position="895"/>
    </location>
</feature>
<name>A0ABS4PXL6_9PSEU</name>
<dbReference type="Pfam" id="PF13191">
    <property type="entry name" value="AAA_16"/>
    <property type="match status" value="1"/>
</dbReference>
<dbReference type="Pfam" id="PF00196">
    <property type="entry name" value="GerE"/>
    <property type="match status" value="1"/>
</dbReference>
<dbReference type="SUPFAM" id="SSF48452">
    <property type="entry name" value="TPR-like"/>
    <property type="match status" value="1"/>
</dbReference>
<dbReference type="PROSITE" id="PS50043">
    <property type="entry name" value="HTH_LUXR_2"/>
    <property type="match status" value="1"/>
</dbReference>
<keyword evidence="4" id="KW-0238">DNA-binding</keyword>
<dbReference type="InterPro" id="IPR041664">
    <property type="entry name" value="AAA_16"/>
</dbReference>
<accession>A0ABS4PXL6</accession>
<evidence type="ECO:0000256" key="1">
    <source>
        <dbReference type="ARBA" id="ARBA00022741"/>
    </source>
</evidence>